<evidence type="ECO:0000313" key="2">
    <source>
        <dbReference type="Proteomes" id="UP000814128"/>
    </source>
</evidence>
<name>A0ACB8Q5N1_9AGAM</name>
<evidence type="ECO:0000313" key="1">
    <source>
        <dbReference type="EMBL" id="KAI0026997.1"/>
    </source>
</evidence>
<reference evidence="1" key="2">
    <citation type="journal article" date="2022" name="New Phytol.">
        <title>Evolutionary transition to the ectomycorrhizal habit in the genomes of a hyperdiverse lineage of mushroom-forming fungi.</title>
        <authorList>
            <person name="Looney B."/>
            <person name="Miyauchi S."/>
            <person name="Morin E."/>
            <person name="Drula E."/>
            <person name="Courty P.E."/>
            <person name="Kohler A."/>
            <person name="Kuo A."/>
            <person name="LaButti K."/>
            <person name="Pangilinan J."/>
            <person name="Lipzen A."/>
            <person name="Riley R."/>
            <person name="Andreopoulos W."/>
            <person name="He G."/>
            <person name="Johnson J."/>
            <person name="Nolan M."/>
            <person name="Tritt A."/>
            <person name="Barry K.W."/>
            <person name="Grigoriev I.V."/>
            <person name="Nagy L.G."/>
            <person name="Hibbett D."/>
            <person name="Henrissat B."/>
            <person name="Matheny P.B."/>
            <person name="Labbe J."/>
            <person name="Martin F.M."/>
        </authorList>
    </citation>
    <scope>NUCLEOTIDE SEQUENCE</scope>
    <source>
        <strain evidence="1">EC-137</strain>
    </source>
</reference>
<comment type="caution">
    <text evidence="1">The sequence shown here is derived from an EMBL/GenBank/DDBJ whole genome shotgun (WGS) entry which is preliminary data.</text>
</comment>
<protein>
    <submittedName>
        <fullName evidence="1">Uncharacterized protein</fullName>
    </submittedName>
</protein>
<reference evidence="1" key="1">
    <citation type="submission" date="2021-02" db="EMBL/GenBank/DDBJ databases">
        <authorList>
            <consortium name="DOE Joint Genome Institute"/>
            <person name="Ahrendt S."/>
            <person name="Looney B.P."/>
            <person name="Miyauchi S."/>
            <person name="Morin E."/>
            <person name="Drula E."/>
            <person name="Courty P.E."/>
            <person name="Chicoki N."/>
            <person name="Fauchery L."/>
            <person name="Kohler A."/>
            <person name="Kuo A."/>
            <person name="Labutti K."/>
            <person name="Pangilinan J."/>
            <person name="Lipzen A."/>
            <person name="Riley R."/>
            <person name="Andreopoulos W."/>
            <person name="He G."/>
            <person name="Johnson J."/>
            <person name="Barry K.W."/>
            <person name="Grigoriev I.V."/>
            <person name="Nagy L."/>
            <person name="Hibbett D."/>
            <person name="Henrissat B."/>
            <person name="Matheny P.B."/>
            <person name="Labbe J."/>
            <person name="Martin F."/>
        </authorList>
    </citation>
    <scope>NUCLEOTIDE SEQUENCE</scope>
    <source>
        <strain evidence="1">EC-137</strain>
    </source>
</reference>
<gene>
    <name evidence="1" type="ORF">K488DRAFT_91504</name>
</gene>
<organism evidence="1 2">
    <name type="scientific">Vararia minispora EC-137</name>
    <dbReference type="NCBI Taxonomy" id="1314806"/>
    <lineage>
        <taxon>Eukaryota</taxon>
        <taxon>Fungi</taxon>
        <taxon>Dikarya</taxon>
        <taxon>Basidiomycota</taxon>
        <taxon>Agaricomycotina</taxon>
        <taxon>Agaricomycetes</taxon>
        <taxon>Russulales</taxon>
        <taxon>Lachnocladiaceae</taxon>
        <taxon>Vararia</taxon>
    </lineage>
</organism>
<proteinExistence type="predicted"/>
<keyword evidence="2" id="KW-1185">Reference proteome</keyword>
<accession>A0ACB8Q5N1</accession>
<sequence>MNVGMLASLSAPAISTTAWACGKIFSASDTSRRKERKTRVLASTSAVYAGPSRRRRRRYARTSQPERELEYSFIPIELLGDLDVTLAPQHLAFDHTAQDVIVANVCRLRSLKLEGAPGAIVSFLERLESAPKLTVLEVTATMDETWLVHWRMHTDKLNDYSVPIFPSNAFCRFIPNLRRLVLSGMTSFPWEVLPPTLETLIVRGRAADVKYGRPQMSIKCADQLFIQLSSLPALLELELDNCLPPLPYTTAARGIHLIHLVKLVLSAPISAAAQLLSQTLLSSKTMVLLDLHCLSNGGVAGGDLDLHHIPRVLEGLHPVLTATGNHALQSVKLEVSGRGDDVSGRFCTLTSQCLIADQRIGLSLRLLLNGPAVDMHTYLLRVGAALTAGPCVRLLSLSDTSAQDWSAMFGNATNVRFIHASSAAATSLVGALQDPALFPALYSLVIFEADFTQHIKVNPGGGVDDGYELDSTTQCASEVFTRVLVERESLRELVLRDCGVPSVLTDKWQDLIKRKQLRRCSN</sequence>
<dbReference type="Proteomes" id="UP000814128">
    <property type="component" value="Unassembled WGS sequence"/>
</dbReference>
<dbReference type="EMBL" id="MU274055">
    <property type="protein sequence ID" value="KAI0026997.1"/>
    <property type="molecule type" value="Genomic_DNA"/>
</dbReference>